<accession>A0A0N0RTF5</accession>
<gene>
    <name evidence="2" type="ORF">ESCO_000646</name>
</gene>
<name>A0A0N0RTF5_ESCWE</name>
<dbReference type="AlphaFoldDB" id="A0A0N0RTF5"/>
<dbReference type="InterPro" id="IPR047047">
    <property type="entry name" value="GST_Omega-like_C"/>
</dbReference>
<dbReference type="InterPro" id="IPR016639">
    <property type="entry name" value="GST_Omega/GSH"/>
</dbReference>
<dbReference type="OrthoDB" id="2309723at2759"/>
<dbReference type="InterPro" id="IPR036282">
    <property type="entry name" value="Glutathione-S-Trfase_C_sf"/>
</dbReference>
<dbReference type="Pfam" id="PF13410">
    <property type="entry name" value="GST_C_2"/>
    <property type="match status" value="1"/>
</dbReference>
<dbReference type="SUPFAM" id="SSF47616">
    <property type="entry name" value="GST C-terminal domain-like"/>
    <property type="match status" value="1"/>
</dbReference>
<dbReference type="EMBL" id="LGSR01000020">
    <property type="protein sequence ID" value="KOS19529.1"/>
    <property type="molecule type" value="Genomic_DNA"/>
</dbReference>
<organism evidence="2 3">
    <name type="scientific">Escovopsis weberi</name>
    <dbReference type="NCBI Taxonomy" id="150374"/>
    <lineage>
        <taxon>Eukaryota</taxon>
        <taxon>Fungi</taxon>
        <taxon>Dikarya</taxon>
        <taxon>Ascomycota</taxon>
        <taxon>Pezizomycotina</taxon>
        <taxon>Sordariomycetes</taxon>
        <taxon>Hypocreomycetidae</taxon>
        <taxon>Hypocreales</taxon>
        <taxon>Hypocreaceae</taxon>
        <taxon>Escovopsis</taxon>
    </lineage>
</organism>
<dbReference type="PROSITE" id="PS50405">
    <property type="entry name" value="GST_CTER"/>
    <property type="match status" value="1"/>
</dbReference>
<dbReference type="InterPro" id="IPR004045">
    <property type="entry name" value="Glutathione_S-Trfase_N"/>
</dbReference>
<dbReference type="Gene3D" id="1.20.1050.10">
    <property type="match status" value="1"/>
</dbReference>
<dbReference type="GO" id="GO:0005737">
    <property type="term" value="C:cytoplasm"/>
    <property type="evidence" value="ECO:0007669"/>
    <property type="project" value="TreeGrafter"/>
</dbReference>
<dbReference type="PANTHER" id="PTHR32419">
    <property type="entry name" value="GLUTATHIONYL-HYDROQUINONE REDUCTASE"/>
    <property type="match status" value="1"/>
</dbReference>
<feature type="domain" description="GST C-terminal" evidence="1">
    <location>
        <begin position="111"/>
        <end position="239"/>
    </location>
</feature>
<dbReference type="Pfam" id="PF13409">
    <property type="entry name" value="GST_N_2"/>
    <property type="match status" value="1"/>
</dbReference>
<comment type="caution">
    <text evidence="2">The sequence shown here is derived from an EMBL/GenBank/DDBJ whole genome shotgun (WGS) entry which is preliminary data.</text>
</comment>
<evidence type="ECO:0000313" key="2">
    <source>
        <dbReference type="EMBL" id="KOS19529.1"/>
    </source>
</evidence>
<dbReference type="PANTHER" id="PTHR32419:SF25">
    <property type="entry name" value="GLUTATHIONE S-TRANSFERASE (EUROFUNG)"/>
    <property type="match status" value="1"/>
</dbReference>
<evidence type="ECO:0000313" key="3">
    <source>
        <dbReference type="Proteomes" id="UP000053831"/>
    </source>
</evidence>
<proteinExistence type="predicted"/>
<dbReference type="Proteomes" id="UP000053831">
    <property type="component" value="Unassembled WGS sequence"/>
</dbReference>
<dbReference type="Gene3D" id="3.40.30.10">
    <property type="entry name" value="Glutaredoxin"/>
    <property type="match status" value="1"/>
</dbReference>
<reference evidence="2 3" key="1">
    <citation type="submission" date="2015-07" db="EMBL/GenBank/DDBJ databases">
        <title>The genome of the fungus Escovopsis weberi, a specialized disease agent of ant agriculture.</title>
        <authorList>
            <person name="de Man T.J."/>
            <person name="Stajich J.E."/>
            <person name="Kubicek C.P."/>
            <person name="Chenthamara K."/>
            <person name="Atanasova L."/>
            <person name="Druzhinina I.S."/>
            <person name="Birnbaum S."/>
            <person name="Barribeau S.M."/>
            <person name="Teiling C."/>
            <person name="Suen G."/>
            <person name="Currie C."/>
            <person name="Gerardo N.M."/>
        </authorList>
    </citation>
    <scope>NUCLEOTIDE SEQUENCE [LARGE SCALE GENOMIC DNA]</scope>
</reference>
<dbReference type="InterPro" id="IPR010987">
    <property type="entry name" value="Glutathione-S-Trfase_C-like"/>
</dbReference>
<dbReference type="CDD" id="cd03190">
    <property type="entry name" value="GST_C_Omega_like"/>
    <property type="match status" value="1"/>
</dbReference>
<keyword evidence="2" id="KW-0808">Transferase</keyword>
<sequence length="284" mass="32965">MIVRFLKGLEDVVDLYLLESYMGPEGWFFSGQNGSLPRDPLYGFTKLRDLYHKADPDFVGRYTVPVLWDKETGTLVNNESSEIIRMLTSEFDHLLPEHLREENRPGGGIFPRHLRNKIDEVNKWVYERVNNGVYNIGFSRDMEACNEGIKLLFGSLDRLEAMLGHGKPYLLGDTITEADIRLYPTIARFDPAYYTVFGCRHKMIREQYPRLHLWMRKLYWDQDTEGPLRAAFWRSTRPFAKDYILNYVVSLRRVMNGGKGVLDVPSGPKDLIEPLEESTVSSEM</sequence>
<protein>
    <submittedName>
        <fullName evidence="2">Glutathione S-transferase omega-like 2</fullName>
    </submittedName>
</protein>
<evidence type="ECO:0000259" key="1">
    <source>
        <dbReference type="PROSITE" id="PS50405"/>
    </source>
</evidence>
<dbReference type="STRING" id="150374.A0A0N0RTF5"/>
<keyword evidence="3" id="KW-1185">Reference proteome</keyword>
<dbReference type="GO" id="GO:0004364">
    <property type="term" value="F:glutathione transferase activity"/>
    <property type="evidence" value="ECO:0007669"/>
    <property type="project" value="InterPro"/>
</dbReference>